<comment type="caution">
    <text evidence="3">The sequence shown here is derived from an EMBL/GenBank/DDBJ whole genome shotgun (WGS) entry which is preliminary data.</text>
</comment>
<dbReference type="PIRSF" id="PIRSF017082">
    <property type="entry name" value="YflP"/>
    <property type="match status" value="1"/>
</dbReference>
<comment type="similarity">
    <text evidence="1">Belongs to the UPF0065 (bug) family.</text>
</comment>
<dbReference type="InterPro" id="IPR042100">
    <property type="entry name" value="Bug_dom1"/>
</dbReference>
<feature type="signal peptide" evidence="2">
    <location>
        <begin position="1"/>
        <end position="26"/>
    </location>
</feature>
<dbReference type="SUPFAM" id="SSF53850">
    <property type="entry name" value="Periplasmic binding protein-like II"/>
    <property type="match status" value="1"/>
</dbReference>
<dbReference type="RefSeq" id="WP_179632182.1">
    <property type="nucleotide sequence ID" value="NZ_CAXYYM010000019.1"/>
</dbReference>
<evidence type="ECO:0000256" key="2">
    <source>
        <dbReference type="SAM" id="SignalP"/>
    </source>
</evidence>
<dbReference type="PANTHER" id="PTHR42928">
    <property type="entry name" value="TRICARBOXYLATE-BINDING PROTEIN"/>
    <property type="match status" value="1"/>
</dbReference>
<evidence type="ECO:0000256" key="1">
    <source>
        <dbReference type="ARBA" id="ARBA00006987"/>
    </source>
</evidence>
<organism evidence="3 4">
    <name type="scientific">Sphaerotilus montanus</name>
    <dbReference type="NCBI Taxonomy" id="522889"/>
    <lineage>
        <taxon>Bacteria</taxon>
        <taxon>Pseudomonadati</taxon>
        <taxon>Pseudomonadota</taxon>
        <taxon>Betaproteobacteria</taxon>
        <taxon>Burkholderiales</taxon>
        <taxon>Sphaerotilaceae</taxon>
        <taxon>Sphaerotilus</taxon>
    </lineage>
</organism>
<dbReference type="AlphaFoldDB" id="A0A7Y9QTV9"/>
<dbReference type="EMBL" id="JACCFH010000001">
    <property type="protein sequence ID" value="NYG31191.1"/>
    <property type="molecule type" value="Genomic_DNA"/>
</dbReference>
<keyword evidence="4" id="KW-1185">Reference proteome</keyword>
<proteinExistence type="inferred from homology"/>
<accession>A0A7Y9QTV9</accession>
<dbReference type="PANTHER" id="PTHR42928:SF3">
    <property type="entry name" value="UPF0065 PROTEIN YFLP"/>
    <property type="match status" value="1"/>
</dbReference>
<evidence type="ECO:0000313" key="4">
    <source>
        <dbReference type="Proteomes" id="UP000518288"/>
    </source>
</evidence>
<dbReference type="Gene3D" id="3.40.190.10">
    <property type="entry name" value="Periplasmic binding protein-like II"/>
    <property type="match status" value="1"/>
</dbReference>
<dbReference type="InterPro" id="IPR005064">
    <property type="entry name" value="BUG"/>
</dbReference>
<dbReference type="Pfam" id="PF03401">
    <property type="entry name" value="TctC"/>
    <property type="match status" value="1"/>
</dbReference>
<keyword evidence="2" id="KW-0732">Signal</keyword>
<feature type="chain" id="PRO_5030628599" evidence="2">
    <location>
        <begin position="27"/>
        <end position="332"/>
    </location>
</feature>
<dbReference type="Gene3D" id="3.40.190.150">
    <property type="entry name" value="Bordetella uptake gene, domain 1"/>
    <property type="match status" value="1"/>
</dbReference>
<dbReference type="CDD" id="cd07012">
    <property type="entry name" value="PBP2_Bug_TTT"/>
    <property type="match status" value="1"/>
</dbReference>
<reference evidence="3 4" key="1">
    <citation type="submission" date="2020-07" db="EMBL/GenBank/DDBJ databases">
        <title>Genomic Encyclopedia of Archaeal and Bacterial Type Strains, Phase II (KMG-II): from individual species to whole genera.</title>
        <authorList>
            <person name="Goeker M."/>
        </authorList>
    </citation>
    <scope>NUCLEOTIDE SEQUENCE [LARGE SCALE GENOMIC DNA]</scope>
    <source>
        <strain evidence="3 4">DSM 21226</strain>
    </source>
</reference>
<gene>
    <name evidence="3" type="ORF">BDD16_000177</name>
</gene>
<name>A0A7Y9QTV9_9BURK</name>
<evidence type="ECO:0000313" key="3">
    <source>
        <dbReference type="EMBL" id="NYG31191.1"/>
    </source>
</evidence>
<sequence length="332" mass="34687">MNLRKYWGLCAAAVLLAAGSVSPATAQVSRCIAPAKPGGGFDLTCQLVREALQPLIPALPIVYQPGGIGALVFDEVVRDARPVSPGGAELIAFSSGTLLNLAQGRFGRRGAEAVQWVAALAVDHGVVVVHRDAPWKDLPALLETLKAQPASIAFAAGGTIGSQDWMKAALLARAAGVGPRAMRLVAFEGGGDAMQALAGRHVQVLTGDAAEVVQQLQQGAPLRVLAVLSAARLPGPLAKVPTAREQGVDVQWPILRGVYTSARTPAGVVAEVARRLAEVQGREDHRARLERLGLQPVDAGVIGSSLSAHVRAEVERHRRQAVEIGLLRAVTP</sequence>
<dbReference type="Proteomes" id="UP000518288">
    <property type="component" value="Unassembled WGS sequence"/>
</dbReference>
<protein>
    <submittedName>
        <fullName evidence="3">Putative tricarboxylic transport membrane protein</fullName>
    </submittedName>
</protein>